<comment type="caution">
    <text evidence="1">The sequence shown here is derived from an EMBL/GenBank/DDBJ whole genome shotgun (WGS) entry which is preliminary data.</text>
</comment>
<feature type="non-terminal residue" evidence="1">
    <location>
        <position position="1"/>
    </location>
</feature>
<dbReference type="AlphaFoldDB" id="A0A8S9UHH3"/>
<accession>A0A8S9UHH3</accession>
<evidence type="ECO:0000313" key="2">
    <source>
        <dbReference type="Proteomes" id="UP000704712"/>
    </source>
</evidence>
<protein>
    <submittedName>
        <fullName evidence="1">Uncharacterized protein</fullName>
    </submittedName>
</protein>
<evidence type="ECO:0000313" key="1">
    <source>
        <dbReference type="EMBL" id="KAF4140220.1"/>
    </source>
</evidence>
<proteinExistence type="predicted"/>
<reference evidence="1" key="1">
    <citation type="submission" date="2020-03" db="EMBL/GenBank/DDBJ databases">
        <title>Hybrid Assembly of Korean Phytophthora infestans isolates.</title>
        <authorList>
            <person name="Prokchorchik M."/>
            <person name="Lee Y."/>
            <person name="Seo J."/>
            <person name="Cho J.-H."/>
            <person name="Park Y.-E."/>
            <person name="Jang D.-C."/>
            <person name="Im J.-S."/>
            <person name="Choi J.-G."/>
            <person name="Park H.-J."/>
            <person name="Lee G.-B."/>
            <person name="Lee Y.-G."/>
            <person name="Hong S.-Y."/>
            <person name="Cho K."/>
            <person name="Sohn K.H."/>
        </authorList>
    </citation>
    <scope>NUCLEOTIDE SEQUENCE</scope>
    <source>
        <strain evidence="1">KR_2_A2</strain>
    </source>
</reference>
<sequence>RGENDAHNAALVAVQASTEIRVQQLTEQQHAIAHPLSEALATTQNELASQFQQMQVLEGDRAMQIEKFVDKKLGEALQKVHQSSQAITLQTDVAQKLLVDMEQTVANSQAAFASHIRQVAESELASLQHDSVSAAQVQGVVDETAARQLESRVQSLVTNTQSEMNLQIQRQADATSVLREKLQKQQMRFKHRSIRIDEEWLKTSFQDVLLSNPDLSQQSSSVLRGDKEHVEFAEQLNATLERSIGVAATTIGNAINGGMCCITKSSLRRDHSFEDSDSDGDVWVNPKDCQLENWMKEAWRKAYLCSKPDHVSSEANLD</sequence>
<dbReference type="Proteomes" id="UP000704712">
    <property type="component" value="Unassembled WGS sequence"/>
</dbReference>
<organism evidence="1 2">
    <name type="scientific">Phytophthora infestans</name>
    <name type="common">Potato late blight agent</name>
    <name type="synonym">Botrytis infestans</name>
    <dbReference type="NCBI Taxonomy" id="4787"/>
    <lineage>
        <taxon>Eukaryota</taxon>
        <taxon>Sar</taxon>
        <taxon>Stramenopiles</taxon>
        <taxon>Oomycota</taxon>
        <taxon>Peronosporomycetes</taxon>
        <taxon>Peronosporales</taxon>
        <taxon>Peronosporaceae</taxon>
        <taxon>Phytophthora</taxon>
    </lineage>
</organism>
<name>A0A8S9UHH3_PHYIN</name>
<feature type="non-terminal residue" evidence="1">
    <location>
        <position position="318"/>
    </location>
</feature>
<dbReference type="EMBL" id="JAACNO010001482">
    <property type="protein sequence ID" value="KAF4140220.1"/>
    <property type="molecule type" value="Genomic_DNA"/>
</dbReference>
<gene>
    <name evidence="1" type="ORF">GN958_ATG10572</name>
</gene>